<feature type="transmembrane region" description="Helical" evidence="7">
    <location>
        <begin position="6"/>
        <end position="26"/>
    </location>
</feature>
<dbReference type="Proteomes" id="UP000020766">
    <property type="component" value="Unassembled WGS sequence"/>
</dbReference>
<evidence type="ECO:0000313" key="9">
    <source>
        <dbReference type="Proteomes" id="UP000020766"/>
    </source>
</evidence>
<feature type="transmembrane region" description="Helical" evidence="7">
    <location>
        <begin position="46"/>
        <end position="67"/>
    </location>
</feature>
<keyword evidence="9" id="KW-1185">Reference proteome</keyword>
<comment type="similarity">
    <text evidence="2">Belongs to the DoxX family.</text>
</comment>
<dbReference type="InterPro" id="IPR051907">
    <property type="entry name" value="DoxX-like_oxidoreductase"/>
</dbReference>
<dbReference type="EMBL" id="JBOK01000008">
    <property type="protein sequence ID" value="EXU80320.1"/>
    <property type="molecule type" value="Genomic_DNA"/>
</dbReference>
<evidence type="ECO:0000256" key="6">
    <source>
        <dbReference type="ARBA" id="ARBA00023136"/>
    </source>
</evidence>
<feature type="transmembrane region" description="Helical" evidence="7">
    <location>
        <begin position="73"/>
        <end position="94"/>
    </location>
</feature>
<evidence type="ECO:0000256" key="4">
    <source>
        <dbReference type="ARBA" id="ARBA00022692"/>
    </source>
</evidence>
<proteinExistence type="inferred from homology"/>
<protein>
    <submittedName>
        <fullName evidence="8">DoxX family protein</fullName>
    </submittedName>
</protein>
<evidence type="ECO:0000256" key="1">
    <source>
        <dbReference type="ARBA" id="ARBA00004651"/>
    </source>
</evidence>
<evidence type="ECO:0000256" key="7">
    <source>
        <dbReference type="SAM" id="Phobius"/>
    </source>
</evidence>
<sequence>MNASFTPLASLLARVLLAALFLYSGFGKLMAPEGSLAYIAKAGLPLPMLAYAGALFAELLVAGAFVLGYRTRWSAWLLCGFTLMTAVVFHNNFAEKMQLLQFMKNLSIAGGFLQFALCVPGAWTLDHKFGRAH</sequence>
<dbReference type="GO" id="GO:0005886">
    <property type="term" value="C:plasma membrane"/>
    <property type="evidence" value="ECO:0007669"/>
    <property type="project" value="UniProtKB-SubCell"/>
</dbReference>
<feature type="transmembrane region" description="Helical" evidence="7">
    <location>
        <begin position="106"/>
        <end position="125"/>
    </location>
</feature>
<evidence type="ECO:0000256" key="3">
    <source>
        <dbReference type="ARBA" id="ARBA00022475"/>
    </source>
</evidence>
<dbReference type="InterPro" id="IPR032808">
    <property type="entry name" value="DoxX"/>
</dbReference>
<dbReference type="AlphaFoldDB" id="A0A014P2E6"/>
<keyword evidence="6 7" id="KW-0472">Membrane</keyword>
<dbReference type="RefSeq" id="WP_043382719.1">
    <property type="nucleotide sequence ID" value="NZ_JBOK01000008.1"/>
</dbReference>
<dbReference type="Pfam" id="PF07681">
    <property type="entry name" value="DoxX"/>
    <property type="match status" value="1"/>
</dbReference>
<reference evidence="8 9" key="1">
    <citation type="submission" date="2014-01" db="EMBL/GenBank/DDBJ databases">
        <title>Interspecies Systems Biology Uncovers Metabolites Affecting C. elegans Gene Expression and Life History Traits.</title>
        <authorList>
            <person name="Watson E."/>
            <person name="Macneil L.T."/>
            <person name="Ritter A.D."/>
            <person name="Yilmaz L.S."/>
            <person name="Rosebrock A.P."/>
            <person name="Caudy A.A."/>
            <person name="Walhout A.J."/>
        </authorList>
    </citation>
    <scope>NUCLEOTIDE SEQUENCE [LARGE SCALE GENOMIC DNA]</scope>
    <source>
        <strain evidence="8 9">DA1877</strain>
    </source>
</reference>
<dbReference type="PATRIC" id="fig|1457173.3.peg.1698"/>
<comment type="caution">
    <text evidence="8">The sequence shown here is derived from an EMBL/GenBank/DDBJ whole genome shotgun (WGS) entry which is preliminary data.</text>
</comment>
<name>A0A014P2E6_9BURK</name>
<keyword evidence="4 7" id="KW-0812">Transmembrane</keyword>
<accession>A0A014P2E6</accession>
<keyword evidence="3" id="KW-1003">Cell membrane</keyword>
<dbReference type="PANTHER" id="PTHR33452">
    <property type="entry name" value="OXIDOREDUCTASE CATD-RELATED"/>
    <property type="match status" value="1"/>
</dbReference>
<evidence type="ECO:0000313" key="8">
    <source>
        <dbReference type="EMBL" id="EXU80320.1"/>
    </source>
</evidence>
<keyword evidence="5 7" id="KW-1133">Transmembrane helix</keyword>
<evidence type="ECO:0000256" key="5">
    <source>
        <dbReference type="ARBA" id="ARBA00022989"/>
    </source>
</evidence>
<gene>
    <name evidence="8" type="ORF">AX13_17255</name>
</gene>
<organism evidence="8 9">
    <name type="scientific">Comamonas aquatica DA1877</name>
    <dbReference type="NCBI Taxonomy" id="1457173"/>
    <lineage>
        <taxon>Bacteria</taxon>
        <taxon>Pseudomonadati</taxon>
        <taxon>Pseudomonadota</taxon>
        <taxon>Betaproteobacteria</taxon>
        <taxon>Burkholderiales</taxon>
        <taxon>Comamonadaceae</taxon>
        <taxon>Comamonas</taxon>
    </lineage>
</organism>
<comment type="subcellular location">
    <subcellularLocation>
        <location evidence="1">Cell membrane</location>
        <topology evidence="1">Multi-pass membrane protein</topology>
    </subcellularLocation>
</comment>
<dbReference type="PANTHER" id="PTHR33452:SF1">
    <property type="entry name" value="INNER MEMBRANE PROTEIN YPHA-RELATED"/>
    <property type="match status" value="1"/>
</dbReference>
<evidence type="ECO:0000256" key="2">
    <source>
        <dbReference type="ARBA" id="ARBA00006679"/>
    </source>
</evidence>